<dbReference type="Gene3D" id="3.40.50.1980">
    <property type="entry name" value="Nitrogenase molybdenum iron protein domain"/>
    <property type="match status" value="2"/>
</dbReference>
<organism evidence="7 8">
    <name type="scientific">Kribbella italica</name>
    <dbReference type="NCBI Taxonomy" id="1540520"/>
    <lineage>
        <taxon>Bacteria</taxon>
        <taxon>Bacillati</taxon>
        <taxon>Actinomycetota</taxon>
        <taxon>Actinomycetes</taxon>
        <taxon>Propionibacteriales</taxon>
        <taxon>Kribbellaceae</taxon>
        <taxon>Kribbella</taxon>
    </lineage>
</organism>
<dbReference type="GO" id="GO:0030288">
    <property type="term" value="C:outer membrane-bounded periplasmic space"/>
    <property type="evidence" value="ECO:0007669"/>
    <property type="project" value="TreeGrafter"/>
</dbReference>
<dbReference type="PROSITE" id="PS51257">
    <property type="entry name" value="PROKAR_LIPOPROTEIN"/>
    <property type="match status" value="1"/>
</dbReference>
<keyword evidence="8" id="KW-1185">Reference proteome</keyword>
<evidence type="ECO:0000256" key="2">
    <source>
        <dbReference type="ARBA" id="ARBA00008814"/>
    </source>
</evidence>
<dbReference type="PANTHER" id="PTHR30532:SF1">
    <property type="entry name" value="IRON(3+)-HYDROXAMATE-BINDING PROTEIN FHUD"/>
    <property type="match status" value="1"/>
</dbReference>
<dbReference type="RefSeq" id="WP_184803881.1">
    <property type="nucleotide sequence ID" value="NZ_JACHMY010000001.1"/>
</dbReference>
<evidence type="ECO:0000256" key="5">
    <source>
        <dbReference type="SAM" id="Coils"/>
    </source>
</evidence>
<dbReference type="PANTHER" id="PTHR30532">
    <property type="entry name" value="IRON III DICITRATE-BINDING PERIPLASMIC PROTEIN"/>
    <property type="match status" value="1"/>
</dbReference>
<reference evidence="7 8" key="1">
    <citation type="submission" date="2020-08" db="EMBL/GenBank/DDBJ databases">
        <title>Sequencing the genomes of 1000 actinobacteria strains.</title>
        <authorList>
            <person name="Klenk H.-P."/>
        </authorList>
    </citation>
    <scope>NUCLEOTIDE SEQUENCE [LARGE SCALE GENOMIC DNA]</scope>
    <source>
        <strain evidence="7 8">DSM 28967</strain>
    </source>
</reference>
<feature type="coiled-coil region" evidence="5">
    <location>
        <begin position="170"/>
        <end position="197"/>
    </location>
</feature>
<comment type="caution">
    <text evidence="7">The sequence shown here is derived from an EMBL/GenBank/DDBJ whole genome shotgun (WGS) entry which is preliminary data.</text>
</comment>
<dbReference type="PROSITE" id="PS51318">
    <property type="entry name" value="TAT"/>
    <property type="match status" value="1"/>
</dbReference>
<evidence type="ECO:0000259" key="6">
    <source>
        <dbReference type="PROSITE" id="PS50983"/>
    </source>
</evidence>
<dbReference type="Pfam" id="PF01497">
    <property type="entry name" value="Peripla_BP_2"/>
    <property type="match status" value="1"/>
</dbReference>
<dbReference type="InterPro" id="IPR002491">
    <property type="entry name" value="ABC_transptr_periplasmic_BD"/>
</dbReference>
<evidence type="ECO:0000313" key="7">
    <source>
        <dbReference type="EMBL" id="MBB5841073.1"/>
    </source>
</evidence>
<dbReference type="InterPro" id="IPR006311">
    <property type="entry name" value="TAT_signal"/>
</dbReference>
<comment type="subcellular location">
    <subcellularLocation>
        <location evidence="1">Cell envelope</location>
    </subcellularLocation>
</comment>
<keyword evidence="5" id="KW-0175">Coiled coil</keyword>
<name>A0A7W9JFE0_9ACTN</name>
<evidence type="ECO:0000256" key="1">
    <source>
        <dbReference type="ARBA" id="ARBA00004196"/>
    </source>
</evidence>
<proteinExistence type="inferred from homology"/>
<evidence type="ECO:0000256" key="3">
    <source>
        <dbReference type="ARBA" id="ARBA00022448"/>
    </source>
</evidence>
<dbReference type="SUPFAM" id="SSF53807">
    <property type="entry name" value="Helical backbone' metal receptor"/>
    <property type="match status" value="1"/>
</dbReference>
<dbReference type="Proteomes" id="UP000549971">
    <property type="component" value="Unassembled WGS sequence"/>
</dbReference>
<dbReference type="EMBL" id="JACHMY010000001">
    <property type="protein sequence ID" value="MBB5841073.1"/>
    <property type="molecule type" value="Genomic_DNA"/>
</dbReference>
<evidence type="ECO:0000256" key="4">
    <source>
        <dbReference type="ARBA" id="ARBA00022729"/>
    </source>
</evidence>
<protein>
    <submittedName>
        <fullName evidence="7">Iron complex transport system substrate-binding protein</fullName>
    </submittedName>
</protein>
<dbReference type="InterPro" id="IPR051313">
    <property type="entry name" value="Bact_iron-sidero_bind"/>
</dbReference>
<evidence type="ECO:0000313" key="8">
    <source>
        <dbReference type="Proteomes" id="UP000549971"/>
    </source>
</evidence>
<sequence>MVLLLDRPEFDNALTRRGFLSVGAGVSAGLLTACSNDDAPEVAADREVATDKGPVRVPVAATRVVCADFYGAFATVDVGLVPVGISGDGYQDSGPSYAGKLAGLPSVGDFTEPAVEKIANVRPDLILRTIDTDDALYRQLSAIAPTVVVSFQRLSLVEVASRVGEVLGRKAEAEALLAEYQKRTQALKAQYAELLAAKTFTLAGAASESPWWTYGPKWTDTKVLLDCGVKLAAPSAAQDKPVVEYSFERLDLLAQSNVLLVPAAPDGTTPGPDAQTLTKQALWRRLPAVRAKQVYPVVTGASSLGNGLELV</sequence>
<keyword evidence="3" id="KW-0813">Transport</keyword>
<gene>
    <name evidence="7" type="ORF">HDA39_007807</name>
</gene>
<keyword evidence="4" id="KW-0732">Signal</keyword>
<dbReference type="GO" id="GO:1901678">
    <property type="term" value="P:iron coordination entity transport"/>
    <property type="evidence" value="ECO:0007669"/>
    <property type="project" value="UniProtKB-ARBA"/>
</dbReference>
<feature type="domain" description="Fe/B12 periplasmic-binding" evidence="6">
    <location>
        <begin position="63"/>
        <end position="311"/>
    </location>
</feature>
<comment type="similarity">
    <text evidence="2">Belongs to the bacterial solute-binding protein 8 family.</text>
</comment>
<accession>A0A7W9JFE0</accession>
<dbReference type="AlphaFoldDB" id="A0A7W9JFE0"/>
<dbReference type="PROSITE" id="PS50983">
    <property type="entry name" value="FE_B12_PBP"/>
    <property type="match status" value="1"/>
</dbReference>